<feature type="domain" description="SAM" evidence="4">
    <location>
        <begin position="57"/>
        <end position="121"/>
    </location>
</feature>
<dbReference type="Pfam" id="PF00300">
    <property type="entry name" value="His_Phos_1"/>
    <property type="match status" value="1"/>
</dbReference>
<feature type="binding site" evidence="2">
    <location>
        <position position="216"/>
    </location>
    <ligand>
        <name>substrate</name>
    </ligand>
</feature>
<reference evidence="5" key="2">
    <citation type="submission" date="2017-05" db="UniProtKB">
        <authorList>
            <consortium name="EnsemblMetazoa"/>
        </authorList>
    </citation>
    <scope>IDENTIFICATION</scope>
</reference>
<evidence type="ECO:0000313" key="5">
    <source>
        <dbReference type="EnsemblMetazoa" id="Aqu2.1.27794_001"/>
    </source>
</evidence>
<keyword evidence="6" id="KW-1185">Reference proteome</keyword>
<feature type="compositionally biased region" description="Basic and acidic residues" evidence="3">
    <location>
        <begin position="31"/>
        <end position="45"/>
    </location>
</feature>
<feature type="active site" description="Tele-phosphohistidine intermediate" evidence="1">
    <location>
        <position position="161"/>
    </location>
</feature>
<dbReference type="InterPro" id="IPR029033">
    <property type="entry name" value="His_PPase_superfam"/>
</dbReference>
<dbReference type="InterPro" id="IPR001660">
    <property type="entry name" value="SAM"/>
</dbReference>
<dbReference type="SUPFAM" id="SSF47769">
    <property type="entry name" value="SAM/Pointed domain"/>
    <property type="match status" value="1"/>
</dbReference>
<proteinExistence type="predicted"/>
<dbReference type="CDD" id="cd07067">
    <property type="entry name" value="HP_PGM_like"/>
    <property type="match status" value="1"/>
</dbReference>
<dbReference type="InterPro" id="IPR013078">
    <property type="entry name" value="His_Pase_superF_clade-1"/>
</dbReference>
<dbReference type="CDD" id="cd09487">
    <property type="entry name" value="SAM_superfamily"/>
    <property type="match status" value="1"/>
</dbReference>
<organism evidence="5">
    <name type="scientific">Amphimedon queenslandica</name>
    <name type="common">Sponge</name>
    <dbReference type="NCBI Taxonomy" id="400682"/>
    <lineage>
        <taxon>Eukaryota</taxon>
        <taxon>Metazoa</taxon>
        <taxon>Porifera</taxon>
        <taxon>Demospongiae</taxon>
        <taxon>Heteroscleromorpha</taxon>
        <taxon>Haplosclerida</taxon>
        <taxon>Niphatidae</taxon>
        <taxon>Amphimedon</taxon>
    </lineage>
</organism>
<dbReference type="EnsemblMetazoa" id="XM_019998310.1">
    <property type="protein sequence ID" value="XP_019853869.1"/>
    <property type="gene ID" value="LOC100635401"/>
</dbReference>
<dbReference type="InParanoid" id="A0A1X7UIK3"/>
<reference evidence="6" key="1">
    <citation type="journal article" date="2010" name="Nature">
        <title>The Amphimedon queenslandica genome and the evolution of animal complexity.</title>
        <authorList>
            <person name="Srivastava M."/>
            <person name="Simakov O."/>
            <person name="Chapman J."/>
            <person name="Fahey B."/>
            <person name="Gauthier M.E."/>
            <person name="Mitros T."/>
            <person name="Richards G.S."/>
            <person name="Conaco C."/>
            <person name="Dacre M."/>
            <person name="Hellsten U."/>
            <person name="Larroux C."/>
            <person name="Putnam N.H."/>
            <person name="Stanke M."/>
            <person name="Adamska M."/>
            <person name="Darling A."/>
            <person name="Degnan S.M."/>
            <person name="Oakley T.H."/>
            <person name="Plachetzki D.C."/>
            <person name="Zhai Y."/>
            <person name="Adamski M."/>
            <person name="Calcino A."/>
            <person name="Cummins S.F."/>
            <person name="Goodstein D.M."/>
            <person name="Harris C."/>
            <person name="Jackson D.J."/>
            <person name="Leys S.P."/>
            <person name="Shu S."/>
            <person name="Woodcroft B.J."/>
            <person name="Vervoort M."/>
            <person name="Kosik K.S."/>
            <person name="Manning G."/>
            <person name="Degnan B.M."/>
            <person name="Rokhsar D.S."/>
        </authorList>
    </citation>
    <scope>NUCLEOTIDE SEQUENCE [LARGE SCALE GENOMIC DNA]</scope>
</reference>
<sequence>MSDRASGVTREEDIRTLGGGVLSPLSPPLTDKADSHPLYRADTVTKSDTPPSPVEKWNYTDIIAWLTELGFSQYKSKFNHHAITNGAILMQLTEEHLDKMGISIIGHRLSIVTGIDQLRRRSGLLPAARFVNIDYLLEELDEAKSRRSLKSYPKRIILIRHAESEGNIDNSLYATTPDAKLKITDKGREQAKKAGLELKELIGTESCGFYVSPFLRSKQTFEGIRAAFTNEQVLYEREDPRIREQEWGNYQVPEKMGQVMDERRSIGSFFYRFPTGESGADVFDRVSIFLESLYRDMGKGRCGQNAVIVSHGLFCRLFLTRFYHWPIEYFHRLWNLENCQLVVMEFQEDGYFKLTSKLKVDP</sequence>
<dbReference type="PROSITE" id="PS50105">
    <property type="entry name" value="SAM_DOMAIN"/>
    <property type="match status" value="1"/>
</dbReference>
<gene>
    <name evidence="5" type="primary">100635401</name>
</gene>
<evidence type="ECO:0000256" key="3">
    <source>
        <dbReference type="SAM" id="MobiDB-lite"/>
    </source>
</evidence>
<evidence type="ECO:0000256" key="2">
    <source>
        <dbReference type="PIRSR" id="PIRSR613078-2"/>
    </source>
</evidence>
<evidence type="ECO:0000313" key="6">
    <source>
        <dbReference type="Proteomes" id="UP000007879"/>
    </source>
</evidence>
<dbReference type="PANTHER" id="PTHR46192">
    <property type="entry name" value="BROAD-RANGE ACID PHOSPHATASE DET1"/>
    <property type="match status" value="1"/>
</dbReference>
<dbReference type="SMART" id="SM00855">
    <property type="entry name" value="PGAM"/>
    <property type="match status" value="1"/>
</dbReference>
<dbReference type="EnsemblMetazoa" id="Aqu2.1.27794_001">
    <property type="protein sequence ID" value="Aqu2.1.27794_001"/>
    <property type="gene ID" value="Aqu2.1.27794"/>
</dbReference>
<dbReference type="InterPro" id="IPR052765">
    <property type="entry name" value="PGM-Related"/>
</dbReference>
<evidence type="ECO:0000259" key="4">
    <source>
        <dbReference type="PROSITE" id="PS50105"/>
    </source>
</evidence>
<feature type="compositionally biased region" description="Basic and acidic residues" evidence="3">
    <location>
        <begin position="1"/>
        <end position="15"/>
    </location>
</feature>
<feature type="region of interest" description="Disordered" evidence="3">
    <location>
        <begin position="1"/>
        <end position="52"/>
    </location>
</feature>
<dbReference type="Gene3D" id="3.40.50.1240">
    <property type="entry name" value="Phosphoglycerate mutase-like"/>
    <property type="match status" value="1"/>
</dbReference>
<feature type="binding site" evidence="2">
    <location>
        <begin position="160"/>
        <end position="167"/>
    </location>
    <ligand>
        <name>substrate</name>
    </ligand>
</feature>
<dbReference type="STRING" id="400682.A0A1X7UIK3"/>
<dbReference type="SUPFAM" id="SSF53254">
    <property type="entry name" value="Phosphoglycerate mutase-like"/>
    <property type="match status" value="1"/>
</dbReference>
<dbReference type="OrthoDB" id="416834at2759"/>
<dbReference type="Gene3D" id="1.10.150.50">
    <property type="entry name" value="Transcription Factor, Ets-1"/>
    <property type="match status" value="1"/>
</dbReference>
<dbReference type="AlphaFoldDB" id="A0A1X7UIK3"/>
<dbReference type="InterPro" id="IPR013761">
    <property type="entry name" value="SAM/pointed_sf"/>
</dbReference>
<protein>
    <recommendedName>
        <fullName evidence="4">SAM domain-containing protein</fullName>
    </recommendedName>
</protein>
<dbReference type="Proteomes" id="UP000007879">
    <property type="component" value="Unassembled WGS sequence"/>
</dbReference>
<dbReference type="Pfam" id="PF00536">
    <property type="entry name" value="SAM_1"/>
    <property type="match status" value="1"/>
</dbReference>
<evidence type="ECO:0000256" key="1">
    <source>
        <dbReference type="PIRSR" id="PIRSR613078-1"/>
    </source>
</evidence>
<dbReference type="eggNOG" id="ENOG502QTHF">
    <property type="taxonomic scope" value="Eukaryota"/>
</dbReference>
<name>A0A1X7UIK3_AMPQE</name>
<accession>A0A1X7UIK3</accession>
<dbReference type="SMART" id="SM00454">
    <property type="entry name" value="SAM"/>
    <property type="match status" value="1"/>
</dbReference>
<feature type="active site" description="Proton donor/acceptor" evidence="1">
    <location>
        <position position="244"/>
    </location>
</feature>